<dbReference type="EMBL" id="CP012672">
    <property type="protein sequence ID" value="AUX33643.1"/>
    <property type="molecule type" value="Genomic_DNA"/>
</dbReference>
<reference evidence="2 3" key="1">
    <citation type="submission" date="2015-09" db="EMBL/GenBank/DDBJ databases">
        <title>Sorangium comparison.</title>
        <authorList>
            <person name="Zaburannyi N."/>
            <person name="Bunk B."/>
            <person name="Overmann J."/>
            <person name="Mueller R."/>
        </authorList>
    </citation>
    <scope>NUCLEOTIDE SEQUENCE [LARGE SCALE GENOMIC DNA]</scope>
    <source>
        <strain evidence="2 3">So ce836</strain>
    </source>
</reference>
<evidence type="ECO:0000313" key="2">
    <source>
        <dbReference type="EMBL" id="AUX33643.1"/>
    </source>
</evidence>
<name>A0A4P2QVL8_SORCE</name>
<feature type="signal peptide" evidence="1">
    <location>
        <begin position="1"/>
        <end position="30"/>
    </location>
</feature>
<accession>A0A4P2QVL8</accession>
<evidence type="ECO:0000256" key="1">
    <source>
        <dbReference type="SAM" id="SignalP"/>
    </source>
</evidence>
<proteinExistence type="predicted"/>
<gene>
    <name evidence="2" type="ORF">SOCE836_058040</name>
</gene>
<organism evidence="2 3">
    <name type="scientific">Sorangium cellulosum</name>
    <name type="common">Polyangium cellulosum</name>
    <dbReference type="NCBI Taxonomy" id="56"/>
    <lineage>
        <taxon>Bacteria</taxon>
        <taxon>Pseudomonadati</taxon>
        <taxon>Myxococcota</taxon>
        <taxon>Polyangia</taxon>
        <taxon>Polyangiales</taxon>
        <taxon>Polyangiaceae</taxon>
        <taxon>Sorangium</taxon>
    </lineage>
</organism>
<evidence type="ECO:0008006" key="4">
    <source>
        <dbReference type="Google" id="ProtNLM"/>
    </source>
</evidence>
<evidence type="ECO:0000313" key="3">
    <source>
        <dbReference type="Proteomes" id="UP000295497"/>
    </source>
</evidence>
<keyword evidence="1" id="KW-0732">Signal</keyword>
<protein>
    <recommendedName>
        <fullName evidence="4">Secreted protein</fullName>
    </recommendedName>
</protein>
<dbReference type="RefSeq" id="WP_129576971.1">
    <property type="nucleotide sequence ID" value="NZ_CP012672.1"/>
</dbReference>
<sequence length="330" mass="33342">MKFADDRTPSPARAAVAALVALPLTACASAATVTIDKAVRELAPDYRARTPVSGSAGLGRRLLGDQPETNACFDGDPGTAAPSWSAVVLHYEDALDGKLRADLGPAVSIAPPLGASSKRSATITLTDLEESRLSAVYLNASGACASLFAETGTTYVKVLTRAIKAATIDVATEEAGAVTVAVLAPATGGASLSAASSSGRRLQGTSLFFADYPECFSVAYQKSDCADAAVGPGNTCDLGACSFNVAALDTGGGAWTGRLSCEGGAARDLGGALGAWGEAQKTAPGVSYNVRVLNGARLGTVSVDLRRWVTRSESPDRCAAPAASAPEDAP</sequence>
<dbReference type="AlphaFoldDB" id="A0A4P2QVL8"/>
<dbReference type="Proteomes" id="UP000295497">
    <property type="component" value="Chromosome"/>
</dbReference>
<feature type="chain" id="PRO_5020630687" description="Secreted protein" evidence="1">
    <location>
        <begin position="31"/>
        <end position="330"/>
    </location>
</feature>